<dbReference type="AlphaFoldDB" id="A8XCV4"/>
<keyword evidence="3" id="KW-1185">Reference proteome</keyword>
<evidence type="ECO:0000313" key="2">
    <source>
        <dbReference type="EMBL" id="CAP30472.1"/>
    </source>
</evidence>
<dbReference type="RefSeq" id="XP_002635252.1">
    <property type="nucleotide sequence ID" value="XM_002635206.1"/>
</dbReference>
<keyword evidence="1" id="KW-0472">Membrane</keyword>
<dbReference type="PANTHER" id="PTHR21447:SF7">
    <property type="entry name" value="CUB-LIKE DOMAIN-CONTAINING PROTEIN"/>
    <property type="match status" value="1"/>
</dbReference>
<protein>
    <submittedName>
        <fullName evidence="2">Protein CBG11496</fullName>
    </submittedName>
</protein>
<organism evidence="2 3">
    <name type="scientific">Caenorhabditis briggsae</name>
    <dbReference type="NCBI Taxonomy" id="6238"/>
    <lineage>
        <taxon>Eukaryota</taxon>
        <taxon>Metazoa</taxon>
        <taxon>Ecdysozoa</taxon>
        <taxon>Nematoda</taxon>
        <taxon>Chromadorea</taxon>
        <taxon>Rhabditida</taxon>
        <taxon>Rhabditina</taxon>
        <taxon>Rhabditomorpha</taxon>
        <taxon>Rhabditoidea</taxon>
        <taxon>Rhabditidae</taxon>
        <taxon>Peloderinae</taxon>
        <taxon>Caenorhabditis</taxon>
    </lineage>
</organism>
<gene>
    <name evidence="2 4" type="ORF">CBG11496</name>
    <name evidence="2" type="ORF">CBG_11496</name>
</gene>
<evidence type="ECO:0000256" key="1">
    <source>
        <dbReference type="SAM" id="Phobius"/>
    </source>
</evidence>
<dbReference type="FunCoup" id="A8XCV4">
    <property type="interactions" value="173"/>
</dbReference>
<dbReference type="EMBL" id="HE600908">
    <property type="protein sequence ID" value="CAP30472.1"/>
    <property type="molecule type" value="Genomic_DNA"/>
</dbReference>
<dbReference type="HOGENOM" id="CLU_015743_0_0_1"/>
<dbReference type="GO" id="GO:0045087">
    <property type="term" value="P:innate immune response"/>
    <property type="evidence" value="ECO:0000318"/>
    <property type="project" value="GO_Central"/>
</dbReference>
<evidence type="ECO:0000313" key="3">
    <source>
        <dbReference type="Proteomes" id="UP000008549"/>
    </source>
</evidence>
<dbReference type="OMA" id="YFLGNDA"/>
<dbReference type="eggNOG" id="ENOG502TG25">
    <property type="taxonomic scope" value="Eukaryota"/>
</dbReference>
<dbReference type="Proteomes" id="UP000008549">
    <property type="component" value="Unassembled WGS sequence"/>
</dbReference>
<dbReference type="PANTHER" id="PTHR21447">
    <property type="entry name" value="RING-TYPE DOMAIN-CONTAINING PROTEIN-RELATED"/>
    <property type="match status" value="1"/>
</dbReference>
<reference evidence="2 3" key="2">
    <citation type="journal article" date="2011" name="PLoS Genet.">
        <title>Caenorhabditis briggsae recombinant inbred line genotypes reveal inter-strain incompatibility and the evolution of recombination.</title>
        <authorList>
            <person name="Ross J.A."/>
            <person name="Koboldt D.C."/>
            <person name="Staisch J.E."/>
            <person name="Chamberlin H.M."/>
            <person name="Gupta B.P."/>
            <person name="Miller R.D."/>
            <person name="Baird S.E."/>
            <person name="Haag E.S."/>
        </authorList>
    </citation>
    <scope>NUCLEOTIDE SEQUENCE [LARGE SCALE GENOMIC DNA]</scope>
    <source>
        <strain evidence="2 3">AF16</strain>
    </source>
</reference>
<keyword evidence="1" id="KW-0812">Transmembrane</keyword>
<name>A8XCV4_CAEBR</name>
<sequence>MSTTPFYDIPLWLPAKYAAVRVEAASGDMKFMLSYLYQSREYNPNKFPVANYQQINRKTGEYFSLTDLVNSNYVTITSSSVNEKVIVSPASRAGSDPDVSLSQMYVYDGDNINTANVMGPLSDFTNIRISTGQSVSIVKFSGLTTRSYALGNDASTLNGFGKYTVLLTSKGTSIKGNMTDLSGSVNGAAYTWICTDCSTFYWTKLRFDRFSTFSNKAYVSFQGQTPTHKREKLIRYDAMTVTDSYFPQMMPSNVLTLNLYLGRTEFYFNNINDDSSWRKPYIGRKGYIFAPNLWTSAANNFNYEFRDDSQLYNFTINFIKTSFPASTDKMTLKIGSETGTPAVNNTLLHTGEVVYDAPVWLSPTSAKQVTKRTGEHFPLVDFGSKTYYTITASSDNEKVVLSPALRAGVKVDIRLQEYYVYDGDNINTANMIGALSDFYGKIVTSSGRNITIVNFYGTVSASYVLGNDASTLNGYSNYLVGITTLGSSLNGRLIDFTESTGIAYTMICIDCSTFYWTKLQFDSLWTISNKGYITFQGQTPTHKREKLIQYDAFTKDSLPQMIPTNVLTINVKMSAIEYNCNTINDDSSWRKPYIGRKGYIFAPNLWTPFINNFNYEFRDDSQLYNFTVNFIKASFAANSDQMTLEIGSGTGNPALNNTYPRDRSSGTVMSNGNYMQVGLSASVATDVRLSFEMQKPNLGSAIGILSLCAWILIYYL</sequence>
<dbReference type="STRING" id="6238.A8XCV4"/>
<feature type="transmembrane region" description="Helical" evidence="1">
    <location>
        <begin position="698"/>
        <end position="715"/>
    </location>
</feature>
<dbReference type="WormBase" id="CBG11496">
    <property type="protein sequence ID" value="CBP48345"/>
    <property type="gene ID" value="WBGene00032606"/>
</dbReference>
<keyword evidence="1" id="KW-1133">Transmembrane helix</keyword>
<dbReference type="InParanoid" id="A8XCV4"/>
<accession>A8XCV4</accession>
<reference evidence="2 3" key="1">
    <citation type="journal article" date="2003" name="PLoS Biol.">
        <title>The genome sequence of Caenorhabditis briggsae: a platform for comparative genomics.</title>
        <authorList>
            <person name="Stein L.D."/>
            <person name="Bao Z."/>
            <person name="Blasiar D."/>
            <person name="Blumenthal T."/>
            <person name="Brent M.R."/>
            <person name="Chen N."/>
            <person name="Chinwalla A."/>
            <person name="Clarke L."/>
            <person name="Clee C."/>
            <person name="Coghlan A."/>
            <person name="Coulson A."/>
            <person name="D'Eustachio P."/>
            <person name="Fitch D.H."/>
            <person name="Fulton L.A."/>
            <person name="Fulton R.E."/>
            <person name="Griffiths-Jones S."/>
            <person name="Harris T.W."/>
            <person name="Hillier L.W."/>
            <person name="Kamath R."/>
            <person name="Kuwabara P.E."/>
            <person name="Mardis E.R."/>
            <person name="Marra M.A."/>
            <person name="Miner T.L."/>
            <person name="Minx P."/>
            <person name="Mullikin J.C."/>
            <person name="Plumb R.W."/>
            <person name="Rogers J."/>
            <person name="Schein J.E."/>
            <person name="Sohrmann M."/>
            <person name="Spieth J."/>
            <person name="Stajich J.E."/>
            <person name="Wei C."/>
            <person name="Willey D."/>
            <person name="Wilson R.K."/>
            <person name="Durbin R."/>
            <person name="Waterston R.H."/>
        </authorList>
    </citation>
    <scope>NUCLEOTIDE SEQUENCE [LARGE SCALE GENOMIC DNA]</scope>
    <source>
        <strain evidence="2 3">AF16</strain>
    </source>
</reference>
<dbReference type="GeneID" id="8577248"/>
<dbReference type="KEGG" id="cbr:CBG_11496"/>
<dbReference type="CTD" id="8577248"/>
<evidence type="ECO:0000313" key="4">
    <source>
        <dbReference type="WormBase" id="CBG11496"/>
    </source>
</evidence>
<proteinExistence type="predicted"/>